<feature type="transmembrane region" description="Helical" evidence="1">
    <location>
        <begin position="110"/>
        <end position="126"/>
    </location>
</feature>
<feature type="transmembrane region" description="Helical" evidence="1">
    <location>
        <begin position="31"/>
        <end position="47"/>
    </location>
</feature>
<feature type="signal peptide" evidence="2">
    <location>
        <begin position="1"/>
        <end position="19"/>
    </location>
</feature>
<keyword evidence="1" id="KW-0812">Transmembrane</keyword>
<sequence length="202" mass="21871">MAVLAWLMVAAAVSVAATALPAAGAHKALCMITAATGVTALLFLLAVRRPWLRRRLDVAAVGELGLLATWTWYREECLRLAIYSTFATLMVLWAADPHLVPIAAMGEDRRWSLLFAGTAVFLYYRAAKAIRAMRHRMWWSGAGHHPVLGVVLGSLPNIIFSLLGLVFMALSTWQVVLPCVIAGAAAFFAALTTLWAVPTAKN</sequence>
<organism evidence="3 4">
    <name type="scientific">Actinomadura luteofluorescens</name>
    <dbReference type="NCBI Taxonomy" id="46163"/>
    <lineage>
        <taxon>Bacteria</taxon>
        <taxon>Bacillati</taxon>
        <taxon>Actinomycetota</taxon>
        <taxon>Actinomycetes</taxon>
        <taxon>Streptosporangiales</taxon>
        <taxon>Thermomonosporaceae</taxon>
        <taxon>Actinomadura</taxon>
    </lineage>
</organism>
<name>A0A7Y9EF76_9ACTN</name>
<evidence type="ECO:0000313" key="4">
    <source>
        <dbReference type="Proteomes" id="UP000529783"/>
    </source>
</evidence>
<feature type="chain" id="PRO_5038415597" evidence="2">
    <location>
        <begin position="20"/>
        <end position="202"/>
    </location>
</feature>
<dbReference type="Proteomes" id="UP000529783">
    <property type="component" value="Unassembled WGS sequence"/>
</dbReference>
<dbReference type="EMBL" id="JACCBA010000001">
    <property type="protein sequence ID" value="NYD46676.1"/>
    <property type="molecule type" value="Genomic_DNA"/>
</dbReference>
<evidence type="ECO:0000256" key="2">
    <source>
        <dbReference type="SAM" id="SignalP"/>
    </source>
</evidence>
<keyword evidence="2" id="KW-0732">Signal</keyword>
<protein>
    <submittedName>
        <fullName evidence="3">Uncharacterized protein</fullName>
    </submittedName>
</protein>
<proteinExistence type="predicted"/>
<feature type="transmembrane region" description="Helical" evidence="1">
    <location>
        <begin position="147"/>
        <end position="169"/>
    </location>
</feature>
<feature type="transmembrane region" description="Helical" evidence="1">
    <location>
        <begin position="77"/>
        <end position="95"/>
    </location>
</feature>
<dbReference type="AlphaFoldDB" id="A0A7Y9EF76"/>
<gene>
    <name evidence="3" type="ORF">BJY14_002659</name>
</gene>
<keyword evidence="1" id="KW-0472">Membrane</keyword>
<evidence type="ECO:0000256" key="1">
    <source>
        <dbReference type="SAM" id="Phobius"/>
    </source>
</evidence>
<reference evidence="3 4" key="1">
    <citation type="submission" date="2020-07" db="EMBL/GenBank/DDBJ databases">
        <title>Sequencing the genomes of 1000 actinobacteria strains.</title>
        <authorList>
            <person name="Klenk H.-P."/>
        </authorList>
    </citation>
    <scope>NUCLEOTIDE SEQUENCE [LARGE SCALE GENOMIC DNA]</scope>
    <source>
        <strain evidence="3 4">DSM 40398</strain>
    </source>
</reference>
<comment type="caution">
    <text evidence="3">The sequence shown here is derived from an EMBL/GenBank/DDBJ whole genome shotgun (WGS) entry which is preliminary data.</text>
</comment>
<keyword evidence="4" id="KW-1185">Reference proteome</keyword>
<keyword evidence="1" id="KW-1133">Transmembrane helix</keyword>
<dbReference type="RefSeq" id="WP_179843894.1">
    <property type="nucleotide sequence ID" value="NZ_JACCBA010000001.1"/>
</dbReference>
<evidence type="ECO:0000313" key="3">
    <source>
        <dbReference type="EMBL" id="NYD46676.1"/>
    </source>
</evidence>
<accession>A0A7Y9EF76</accession>
<feature type="transmembrane region" description="Helical" evidence="1">
    <location>
        <begin position="175"/>
        <end position="197"/>
    </location>
</feature>